<feature type="compositionally biased region" description="Acidic residues" evidence="1">
    <location>
        <begin position="331"/>
        <end position="342"/>
    </location>
</feature>
<dbReference type="AlphaFoldDB" id="A0A2T9ZD41"/>
<proteinExistence type="predicted"/>
<dbReference type="GO" id="GO:0051087">
    <property type="term" value="F:protein-folding chaperone binding"/>
    <property type="evidence" value="ECO:0007669"/>
    <property type="project" value="InterPro"/>
</dbReference>
<accession>A0A2T9ZD41</accession>
<dbReference type="SUPFAM" id="SSF63491">
    <property type="entry name" value="BAG domain"/>
    <property type="match status" value="1"/>
</dbReference>
<feature type="domain" description="BAG" evidence="2">
    <location>
        <begin position="620"/>
        <end position="673"/>
    </location>
</feature>
<evidence type="ECO:0000256" key="1">
    <source>
        <dbReference type="SAM" id="MobiDB-lite"/>
    </source>
</evidence>
<feature type="region of interest" description="Disordered" evidence="1">
    <location>
        <begin position="304"/>
        <end position="367"/>
    </location>
</feature>
<dbReference type="Gene3D" id="1.20.58.120">
    <property type="entry name" value="BAG domain"/>
    <property type="match status" value="1"/>
</dbReference>
<dbReference type="SMART" id="SM00264">
    <property type="entry name" value="BAG"/>
    <property type="match status" value="1"/>
</dbReference>
<feature type="compositionally biased region" description="Basic and acidic residues" evidence="1">
    <location>
        <begin position="343"/>
        <end position="361"/>
    </location>
</feature>
<dbReference type="InterPro" id="IPR003103">
    <property type="entry name" value="BAG_domain"/>
</dbReference>
<keyword evidence="4" id="KW-1185">Reference proteome</keyword>
<feature type="compositionally biased region" description="Basic residues" evidence="1">
    <location>
        <begin position="486"/>
        <end position="503"/>
    </location>
</feature>
<dbReference type="PROSITE" id="PS51035">
    <property type="entry name" value="BAG"/>
    <property type="match status" value="1"/>
</dbReference>
<dbReference type="Pfam" id="PF02179">
    <property type="entry name" value="BAG"/>
    <property type="match status" value="1"/>
</dbReference>
<feature type="compositionally biased region" description="Polar residues" evidence="1">
    <location>
        <begin position="315"/>
        <end position="330"/>
    </location>
</feature>
<organism evidence="3 4">
    <name type="scientific">Smittium megazygosporum</name>
    <dbReference type="NCBI Taxonomy" id="133381"/>
    <lineage>
        <taxon>Eukaryota</taxon>
        <taxon>Fungi</taxon>
        <taxon>Fungi incertae sedis</taxon>
        <taxon>Zoopagomycota</taxon>
        <taxon>Kickxellomycotina</taxon>
        <taxon>Harpellomycetes</taxon>
        <taxon>Harpellales</taxon>
        <taxon>Legeriomycetaceae</taxon>
        <taxon>Smittium</taxon>
    </lineage>
</organism>
<comment type="caution">
    <text evidence="3">The sequence shown here is derived from an EMBL/GenBank/DDBJ whole genome shotgun (WGS) entry which is preliminary data.</text>
</comment>
<feature type="compositionally biased region" description="Polar residues" evidence="1">
    <location>
        <begin position="457"/>
        <end position="469"/>
    </location>
</feature>
<gene>
    <name evidence="3" type="ORF">BB560_003044</name>
</gene>
<dbReference type="OrthoDB" id="5600337at2759"/>
<protein>
    <recommendedName>
        <fullName evidence="2">BAG domain-containing protein</fullName>
    </recommendedName>
</protein>
<sequence>MEYYFKDDSTPLFFISSNPEGMNQSDLQRFFSPSRTSRTSADQSSHLKPFRHQHHAQQKEKKEHVNPDTSALEYLRSEYLGSEIDKIQRQQSEIMKRKILAEMQGEFHSQQLQNLSVGISELDTLYEIMEARRQKLSRLAAERARARYLEDLQEQNRANLAESHANKCKGNCDLLMPIYNSYNTLLDQQNQRQKIAERSALTQSAIEDFLNIFATPDTKEKVKNECPGYPSQVKKQSGVFDVSPFFSSFSNSSNKDKSIQPSSSDQEKSALPDNTTPFVEEIPVSSPICAELCDIPVQTTTSHLANPEVIDNMDTENTGEPFTPSSQTELNLDDETVEPVETSDEKKEPSLADNDYQKPTEDPLQQSIFDTILNVVKQRLEEINEQGDLDNYETEGTLAPEFTPSDIKYPSVSNNDIEIEEHNKPHQSPGTKTLQNKAIDESPLGVDNQENDESSSDAEFSSLKEQVQNKLFDFKESLSNPAASPVKKKKHKKRHNRKYRSKSKKLDAAQEQSLDTEASNMDVDLETPPSKPESNQHTVSNTWELEESDSDQDQTESAQETEAREAEEIELQKNIADSLSQVEKINKKVDNIHKKHEKQVFSTPLEFRVDENGFLSVAYNKTTKMFHHYAEQLLQCLEQLDYINSYGSETVRTPRKQLVLKIQSLLNELDSYQESQRADYSSLVNAK</sequence>
<dbReference type="InterPro" id="IPR036533">
    <property type="entry name" value="BAG_dom_sf"/>
</dbReference>
<feature type="region of interest" description="Disordered" evidence="1">
    <location>
        <begin position="249"/>
        <end position="279"/>
    </location>
</feature>
<reference evidence="3 4" key="1">
    <citation type="journal article" date="2018" name="MBio">
        <title>Comparative Genomics Reveals the Core Gene Toolbox for the Fungus-Insect Symbiosis.</title>
        <authorList>
            <person name="Wang Y."/>
            <person name="Stata M."/>
            <person name="Wang W."/>
            <person name="Stajich J.E."/>
            <person name="White M.M."/>
            <person name="Moncalvo J.M."/>
        </authorList>
    </citation>
    <scope>NUCLEOTIDE SEQUENCE [LARGE SCALE GENOMIC DNA]</scope>
    <source>
        <strain evidence="3 4">SC-DP-2</strain>
    </source>
</reference>
<feature type="region of interest" description="Disordered" evidence="1">
    <location>
        <begin position="386"/>
        <end position="567"/>
    </location>
</feature>
<feature type="compositionally biased region" description="Polar residues" evidence="1">
    <location>
        <begin position="532"/>
        <end position="543"/>
    </location>
</feature>
<dbReference type="EMBL" id="MBFS01000440">
    <property type="protein sequence ID" value="PVV02501.1"/>
    <property type="molecule type" value="Genomic_DNA"/>
</dbReference>
<feature type="compositionally biased region" description="Acidic residues" evidence="1">
    <location>
        <begin position="544"/>
        <end position="554"/>
    </location>
</feature>
<evidence type="ECO:0000313" key="3">
    <source>
        <dbReference type="EMBL" id="PVV02501.1"/>
    </source>
</evidence>
<feature type="region of interest" description="Disordered" evidence="1">
    <location>
        <begin position="32"/>
        <end position="67"/>
    </location>
</feature>
<dbReference type="STRING" id="133381.A0A2T9ZD41"/>
<feature type="compositionally biased region" description="Polar residues" evidence="1">
    <location>
        <begin position="510"/>
        <end position="519"/>
    </location>
</feature>
<feature type="compositionally biased region" description="Polar residues" evidence="1">
    <location>
        <begin position="426"/>
        <end position="436"/>
    </location>
</feature>
<name>A0A2T9ZD41_9FUNG</name>
<dbReference type="Proteomes" id="UP000245609">
    <property type="component" value="Unassembled WGS sequence"/>
</dbReference>
<evidence type="ECO:0000259" key="2">
    <source>
        <dbReference type="PROSITE" id="PS51035"/>
    </source>
</evidence>
<feature type="compositionally biased region" description="Basic and acidic residues" evidence="1">
    <location>
        <begin position="57"/>
        <end position="66"/>
    </location>
</feature>
<evidence type="ECO:0000313" key="4">
    <source>
        <dbReference type="Proteomes" id="UP000245609"/>
    </source>
</evidence>